<comment type="caution">
    <text evidence="1">The sequence shown here is derived from an EMBL/GenBank/DDBJ whole genome shotgun (WGS) entry which is preliminary data.</text>
</comment>
<keyword evidence="2" id="KW-1185">Reference proteome</keyword>
<evidence type="ECO:0000313" key="2">
    <source>
        <dbReference type="Proteomes" id="UP000239772"/>
    </source>
</evidence>
<dbReference type="Proteomes" id="UP000239772">
    <property type="component" value="Unassembled WGS sequence"/>
</dbReference>
<dbReference type="OrthoDB" id="8480244at2"/>
<dbReference type="RefSeq" id="WP_106337687.1">
    <property type="nucleotide sequence ID" value="NZ_PVZS01000014.1"/>
</dbReference>
<proteinExistence type="predicted"/>
<dbReference type="AlphaFoldDB" id="A0A2T1HRX8"/>
<organism evidence="1 2">
    <name type="scientific">Alsobacter soli</name>
    <dbReference type="NCBI Taxonomy" id="2109933"/>
    <lineage>
        <taxon>Bacteria</taxon>
        <taxon>Pseudomonadati</taxon>
        <taxon>Pseudomonadota</taxon>
        <taxon>Alphaproteobacteria</taxon>
        <taxon>Hyphomicrobiales</taxon>
        <taxon>Alsobacteraceae</taxon>
        <taxon>Alsobacter</taxon>
    </lineage>
</organism>
<gene>
    <name evidence="1" type="ORF">SLNSH_14290</name>
</gene>
<dbReference type="InterPro" id="IPR009922">
    <property type="entry name" value="DUF1457"/>
</dbReference>
<protein>
    <submittedName>
        <fullName evidence="1">PAS domain-containing protein</fullName>
    </submittedName>
</protein>
<accession>A0A2T1HRX8</accession>
<dbReference type="EMBL" id="PVZS01000014">
    <property type="protein sequence ID" value="PSC04392.1"/>
    <property type="molecule type" value="Genomic_DNA"/>
</dbReference>
<sequence>MKHAVTRALFAYWDSLRKARSAPERAEIDPSAIRGILADTFIIEVDDDRRCPFRLAGTRVSALVGKELKGASFTGLWTEDGDAMVDIVANEVAPLVASAMGETRDGALLDLELLLLPLRHRGKTHARMLGSLSPLSAPPRLGLDPVTRCEVRSRRVIRSSDRIELGEIVPPPRERLPFGRPERRGHLFVFRGGRSEDQPEALKGH</sequence>
<reference evidence="2" key="1">
    <citation type="submission" date="2018-03" db="EMBL/GenBank/DDBJ databases">
        <authorList>
            <person name="Sun L."/>
            <person name="Liu H."/>
            <person name="Chen W."/>
            <person name="Huang K."/>
            <person name="Liu W."/>
            <person name="Gao X."/>
        </authorList>
    </citation>
    <scope>NUCLEOTIDE SEQUENCE [LARGE SCALE GENOMIC DNA]</scope>
    <source>
        <strain evidence="2">SH9</strain>
    </source>
</reference>
<dbReference type="Pfam" id="PF07310">
    <property type="entry name" value="PAS_5"/>
    <property type="match status" value="1"/>
</dbReference>
<evidence type="ECO:0000313" key="1">
    <source>
        <dbReference type="EMBL" id="PSC04392.1"/>
    </source>
</evidence>
<name>A0A2T1HRX8_9HYPH</name>